<keyword evidence="5" id="KW-0819">tRNA processing</keyword>
<dbReference type="InterPro" id="IPR029026">
    <property type="entry name" value="tRNA_m1G_MTases_N"/>
</dbReference>
<keyword evidence="6" id="KW-0694">RNA-binding</keyword>
<gene>
    <name evidence="8" type="ORF">MNBD_GAMMA17-486</name>
</gene>
<reference evidence="8" key="1">
    <citation type="submission" date="2018-06" db="EMBL/GenBank/DDBJ databases">
        <authorList>
            <person name="Zhirakovskaya E."/>
        </authorList>
    </citation>
    <scope>NUCLEOTIDE SEQUENCE</scope>
</reference>
<dbReference type="EMBL" id="UOFQ01000126">
    <property type="protein sequence ID" value="VAW89239.1"/>
    <property type="molecule type" value="Genomic_DNA"/>
</dbReference>
<keyword evidence="3" id="KW-0808">Transferase</keyword>
<evidence type="ECO:0000313" key="8">
    <source>
        <dbReference type="EMBL" id="VAW89239.1"/>
    </source>
</evidence>
<dbReference type="SUPFAM" id="SSF75217">
    <property type="entry name" value="alpha/beta knot"/>
    <property type="match status" value="1"/>
</dbReference>
<dbReference type="InterPro" id="IPR029028">
    <property type="entry name" value="Alpha/beta_knot_MTases"/>
</dbReference>
<protein>
    <recommendedName>
        <fullName evidence="7">tRNA/rRNA methyltransferase SpoU type domain-containing protein</fullName>
    </recommendedName>
</protein>
<evidence type="ECO:0000259" key="7">
    <source>
        <dbReference type="Pfam" id="PF00588"/>
    </source>
</evidence>
<dbReference type="Gene3D" id="3.40.1280.10">
    <property type="match status" value="1"/>
</dbReference>
<name>A0A3B0ZT74_9ZZZZ</name>
<evidence type="ECO:0000256" key="6">
    <source>
        <dbReference type="ARBA" id="ARBA00022884"/>
    </source>
</evidence>
<evidence type="ECO:0000256" key="4">
    <source>
        <dbReference type="ARBA" id="ARBA00022691"/>
    </source>
</evidence>
<dbReference type="GO" id="GO:0002938">
    <property type="term" value="P:tRNA guanine ribose methylation"/>
    <property type="evidence" value="ECO:0007669"/>
    <property type="project" value="TreeGrafter"/>
</dbReference>
<evidence type="ECO:0000256" key="2">
    <source>
        <dbReference type="ARBA" id="ARBA00022603"/>
    </source>
</evidence>
<evidence type="ECO:0000256" key="5">
    <source>
        <dbReference type="ARBA" id="ARBA00022694"/>
    </source>
</evidence>
<dbReference type="AlphaFoldDB" id="A0A3B0ZT74"/>
<dbReference type="InterPro" id="IPR001537">
    <property type="entry name" value="SpoU_MeTrfase"/>
</dbReference>
<organism evidence="8">
    <name type="scientific">hydrothermal vent metagenome</name>
    <dbReference type="NCBI Taxonomy" id="652676"/>
    <lineage>
        <taxon>unclassified sequences</taxon>
        <taxon>metagenomes</taxon>
        <taxon>ecological metagenomes</taxon>
    </lineage>
</organism>
<keyword evidence="4" id="KW-0949">S-adenosyl-L-methionine</keyword>
<sequence>MKNSNRQFIHQDHDLNRVQFPLVLLLDDISDPANVGAIFRLADALGVARLMLCGDTVRPPNRRLSRTSRSTDKVVSYERFDVPDGAVVSLREQGYRLVALELAAQSVDLQTLDYGEMGKICLILGGEQSGVSPSLLEIADHTVHIQMSGLNSSMNVATACAIAVYEMTRHLERGAVGRPGLNNRIEGWDEKAQK</sequence>
<dbReference type="GO" id="GO:0008173">
    <property type="term" value="F:RNA methyltransferase activity"/>
    <property type="evidence" value="ECO:0007669"/>
    <property type="project" value="InterPro"/>
</dbReference>
<keyword evidence="1" id="KW-0820">tRNA-binding</keyword>
<feature type="domain" description="tRNA/rRNA methyltransferase SpoU type" evidence="7">
    <location>
        <begin position="22"/>
        <end position="165"/>
    </location>
</feature>
<evidence type="ECO:0000256" key="1">
    <source>
        <dbReference type="ARBA" id="ARBA00022555"/>
    </source>
</evidence>
<dbReference type="Pfam" id="PF00588">
    <property type="entry name" value="SpoU_methylase"/>
    <property type="match status" value="1"/>
</dbReference>
<keyword evidence="2" id="KW-0489">Methyltransferase</keyword>
<evidence type="ECO:0000256" key="3">
    <source>
        <dbReference type="ARBA" id="ARBA00022679"/>
    </source>
</evidence>
<dbReference type="PANTHER" id="PTHR43453:SF1">
    <property type="entry name" value="TRNA_RRNA METHYLTRANSFERASE SPOU TYPE DOMAIN-CONTAINING PROTEIN"/>
    <property type="match status" value="1"/>
</dbReference>
<accession>A0A3B0ZT74</accession>
<proteinExistence type="predicted"/>
<dbReference type="GO" id="GO:0000049">
    <property type="term" value="F:tRNA binding"/>
    <property type="evidence" value="ECO:0007669"/>
    <property type="project" value="UniProtKB-KW"/>
</dbReference>
<dbReference type="InterPro" id="IPR033671">
    <property type="entry name" value="TrmH"/>
</dbReference>
<dbReference type="PANTHER" id="PTHR43453">
    <property type="entry name" value="RRNA METHYLASE-LIKE"/>
    <property type="match status" value="1"/>
</dbReference>